<dbReference type="Proteomes" id="UP000549617">
    <property type="component" value="Unassembled WGS sequence"/>
</dbReference>
<keyword evidence="2" id="KW-1133">Transmembrane helix</keyword>
<feature type="compositionally biased region" description="Low complexity" evidence="1">
    <location>
        <begin position="49"/>
        <end position="70"/>
    </location>
</feature>
<dbReference type="RefSeq" id="WP_184019526.1">
    <property type="nucleotide sequence ID" value="NZ_JACIJC010000004.1"/>
</dbReference>
<keyword evidence="2" id="KW-0812">Transmembrane</keyword>
<keyword evidence="5" id="KW-1185">Reference proteome</keyword>
<feature type="signal peptide" evidence="3">
    <location>
        <begin position="1"/>
        <end position="26"/>
    </location>
</feature>
<gene>
    <name evidence="4" type="ORF">FHS49_002814</name>
</gene>
<evidence type="ECO:0000313" key="4">
    <source>
        <dbReference type="EMBL" id="MBB5686790.1"/>
    </source>
</evidence>
<evidence type="ECO:0000256" key="3">
    <source>
        <dbReference type="SAM" id="SignalP"/>
    </source>
</evidence>
<accession>A0A7W9AJG9</accession>
<feature type="chain" id="PRO_5030698069" evidence="3">
    <location>
        <begin position="27"/>
        <end position="336"/>
    </location>
</feature>
<evidence type="ECO:0000256" key="2">
    <source>
        <dbReference type="SAM" id="Phobius"/>
    </source>
</evidence>
<dbReference type="AlphaFoldDB" id="A0A7W9AJG9"/>
<protein>
    <submittedName>
        <fullName evidence="4">Uncharacterized protein</fullName>
    </submittedName>
</protein>
<dbReference type="EMBL" id="JACIJC010000004">
    <property type="protein sequence ID" value="MBB5686790.1"/>
    <property type="molecule type" value="Genomic_DNA"/>
</dbReference>
<keyword evidence="2" id="KW-0472">Membrane</keyword>
<keyword evidence="3" id="KW-0732">Signal</keyword>
<feature type="region of interest" description="Disordered" evidence="1">
    <location>
        <begin position="39"/>
        <end position="113"/>
    </location>
</feature>
<dbReference type="PROSITE" id="PS51257">
    <property type="entry name" value="PROKAR_LIPOPROTEIN"/>
    <property type="match status" value="1"/>
</dbReference>
<evidence type="ECO:0000313" key="5">
    <source>
        <dbReference type="Proteomes" id="UP000549617"/>
    </source>
</evidence>
<sequence>MGGRKLRGFKLFLKRFMLLACLVAVAGCAYYKRAPMDLPPPPPRDNDSASEAAAAAYEAQQRAAQQAQTSARDREAAAARAAMEAEWARSRAGGKPASQTVATPERASPAPAVSAASAASPAAAPILCPALGAMASQTECDTYMALHAAMQSGVAAFDPPRAMKAGEQYPVKLVVGSDEVRAAVIDAATDAGQVKAVDVRLGAWVCAELLATQFDLSGPARQCRERGAARMLSWDWTVSPKHGGKLKLGVKIESFTAENGKPLDAIDSRMINVDVEAGAFEGLDKNVSGITKSMGGIRTMLLAILSAIGVLSVIIWRLRTLGQKPDKDALKDLTAT</sequence>
<evidence type="ECO:0000256" key="1">
    <source>
        <dbReference type="SAM" id="MobiDB-lite"/>
    </source>
</evidence>
<reference evidence="4 5" key="1">
    <citation type="submission" date="2020-08" db="EMBL/GenBank/DDBJ databases">
        <title>Genomic Encyclopedia of Type Strains, Phase IV (KMG-IV): sequencing the most valuable type-strain genomes for metagenomic binning, comparative biology and taxonomic classification.</title>
        <authorList>
            <person name="Goeker M."/>
        </authorList>
    </citation>
    <scope>NUCLEOTIDE SEQUENCE [LARGE SCALE GENOMIC DNA]</scope>
    <source>
        <strain evidence="4 5">DSM 25079</strain>
    </source>
</reference>
<organism evidence="4 5">
    <name type="scientific">Sphingobium boeckii</name>
    <dbReference type="NCBI Taxonomy" id="1082345"/>
    <lineage>
        <taxon>Bacteria</taxon>
        <taxon>Pseudomonadati</taxon>
        <taxon>Pseudomonadota</taxon>
        <taxon>Alphaproteobacteria</taxon>
        <taxon>Sphingomonadales</taxon>
        <taxon>Sphingomonadaceae</taxon>
        <taxon>Sphingobium</taxon>
    </lineage>
</organism>
<name>A0A7W9AJG9_9SPHN</name>
<feature type="transmembrane region" description="Helical" evidence="2">
    <location>
        <begin position="300"/>
        <end position="318"/>
    </location>
</feature>
<proteinExistence type="predicted"/>
<comment type="caution">
    <text evidence="4">The sequence shown here is derived from an EMBL/GenBank/DDBJ whole genome shotgun (WGS) entry which is preliminary data.</text>
</comment>